<protein>
    <submittedName>
        <fullName evidence="1">Uncharacterized protein</fullName>
    </submittedName>
</protein>
<dbReference type="Proteomes" id="UP000095392">
    <property type="component" value="Unassembled WGS sequence"/>
</dbReference>
<reference evidence="1 2" key="1">
    <citation type="submission" date="2016-09" db="EMBL/GenBank/DDBJ databases">
        <title>Draft Genome Sequence of four Alteromonas macleodii strains isolated from copper coupons and grown long-term at elevated copper levels.</title>
        <authorList>
            <person name="Cusick K."/>
            <person name="Dale J."/>
            <person name="Little B."/>
            <person name="Biffinger J."/>
        </authorList>
    </citation>
    <scope>NUCLEOTIDE SEQUENCE [LARGE SCALE GENOMIC DNA]</scope>
    <source>
        <strain evidence="1 2">KCP01</strain>
    </source>
</reference>
<dbReference type="EMBL" id="MIPY01000061">
    <property type="protein sequence ID" value="OES24435.1"/>
    <property type="molecule type" value="Genomic_DNA"/>
</dbReference>
<evidence type="ECO:0000313" key="1">
    <source>
        <dbReference type="EMBL" id="OES24435.1"/>
    </source>
</evidence>
<comment type="caution">
    <text evidence="1">The sequence shown here is derived from an EMBL/GenBank/DDBJ whole genome shotgun (WGS) entry which is preliminary data.</text>
</comment>
<gene>
    <name evidence="1" type="ORF">BFV95_4702</name>
</gene>
<dbReference type="AlphaFoldDB" id="A0AB36FLU1"/>
<keyword evidence="2" id="KW-1185">Reference proteome</keyword>
<organism evidence="1 2">
    <name type="scientific">Alteromonas macleodii</name>
    <name type="common">Pseudoalteromonas macleodii</name>
    <dbReference type="NCBI Taxonomy" id="28108"/>
    <lineage>
        <taxon>Bacteria</taxon>
        <taxon>Pseudomonadati</taxon>
        <taxon>Pseudomonadota</taxon>
        <taxon>Gammaproteobacteria</taxon>
        <taxon>Alteromonadales</taxon>
        <taxon>Alteromonadaceae</taxon>
        <taxon>Alteromonas/Salinimonas group</taxon>
        <taxon>Alteromonas</taxon>
    </lineage>
</organism>
<name>A0AB36FLU1_ALTMA</name>
<proteinExistence type="predicted"/>
<accession>A0AB36FLU1</accession>
<dbReference type="RefSeq" id="WP_069945655.1">
    <property type="nucleotide sequence ID" value="NZ_MIPW01000032.1"/>
</dbReference>
<evidence type="ECO:0000313" key="2">
    <source>
        <dbReference type="Proteomes" id="UP000095392"/>
    </source>
</evidence>
<sequence length="184" mass="20836">MPMSQKPEVGFSSRLNRLLDELGLPMTGRYAYIAKITGMGHSNSRSMFINDRPPKKQQFVDKLLAHFVQNLSHLKIDTLETSDIVDYLFFDRGKVRDFYVQLGAESMLDVSQVPFHIQSEVSDILKSAGLEQGIDIFKDIDSGQRERMLRKLMLFAHESNALTENGEFVEIATSAVTLSRHGLL</sequence>